<evidence type="ECO:0000313" key="2">
    <source>
        <dbReference type="EMBL" id="CAB4915599.1"/>
    </source>
</evidence>
<dbReference type="EMBL" id="CAFBMS010000024">
    <property type="protein sequence ID" value="CAB4915599.1"/>
    <property type="molecule type" value="Genomic_DNA"/>
</dbReference>
<organism evidence="2">
    <name type="scientific">freshwater metagenome</name>
    <dbReference type="NCBI Taxonomy" id="449393"/>
    <lineage>
        <taxon>unclassified sequences</taxon>
        <taxon>metagenomes</taxon>
        <taxon>ecological metagenomes</taxon>
    </lineage>
</organism>
<evidence type="ECO:0000256" key="1">
    <source>
        <dbReference type="SAM" id="MobiDB-lite"/>
    </source>
</evidence>
<dbReference type="AlphaFoldDB" id="A0A6J7HJ17"/>
<accession>A0A6J7HJ17</accession>
<feature type="compositionally biased region" description="Pro residues" evidence="1">
    <location>
        <begin position="250"/>
        <end position="269"/>
    </location>
</feature>
<reference evidence="2" key="1">
    <citation type="submission" date="2020-05" db="EMBL/GenBank/DDBJ databases">
        <authorList>
            <person name="Chiriac C."/>
            <person name="Salcher M."/>
            <person name="Ghai R."/>
            <person name="Kavagutti S V."/>
        </authorList>
    </citation>
    <scope>NUCLEOTIDE SEQUENCE</scope>
</reference>
<proteinExistence type="predicted"/>
<gene>
    <name evidence="2" type="ORF">UFOPK3614_00568</name>
</gene>
<name>A0A6J7HJ17_9ZZZZ</name>
<protein>
    <submittedName>
        <fullName evidence="2">Unannotated protein</fullName>
    </submittedName>
</protein>
<dbReference type="PROSITE" id="PS51257">
    <property type="entry name" value="PROKAR_LIPOPROTEIN"/>
    <property type="match status" value="1"/>
</dbReference>
<feature type="region of interest" description="Disordered" evidence="1">
    <location>
        <begin position="248"/>
        <end position="269"/>
    </location>
</feature>
<sequence>MKHRTKFFLAAISAISLLVLTACGNSSYYWQNSSIQIKVDGTLNLNSYNAIDLLPSNRTSTGASTAKITLNEVFDGGNLNISGKYEDGYVKFNFKGHSLFQVCPDIVFCQDPSNTALSQVGAQSTVKALGNSKAMSESQNRRRTTGVGGICSLVPTMYTSTNPRFPGSGNVFFVVCATDANTRTPIASYTGPNYVGIFSPVLDMTGDKEPYGWYVSGGVLNNSGGKNPIVVTQPTSNPTFTPCPIFASPNPTPTGSPTPIPYANPTPSC</sequence>